<proteinExistence type="predicted"/>
<reference evidence="1" key="1">
    <citation type="submission" date="2021-02" db="EMBL/GenBank/DDBJ databases">
        <authorList>
            <person name="Dougan E. K."/>
            <person name="Rhodes N."/>
            <person name="Thang M."/>
            <person name="Chan C."/>
        </authorList>
    </citation>
    <scope>NUCLEOTIDE SEQUENCE</scope>
</reference>
<dbReference type="EMBL" id="CAJNDS010002389">
    <property type="protein sequence ID" value="CAE7457990.1"/>
    <property type="molecule type" value="Genomic_DNA"/>
</dbReference>
<gene>
    <name evidence="1" type="ORF">SNAT2548_LOCUS25351</name>
</gene>
<protein>
    <submittedName>
        <fullName evidence="1">Uncharacterized protein</fullName>
    </submittedName>
</protein>
<dbReference type="AlphaFoldDB" id="A0A812S0P7"/>
<evidence type="ECO:0000313" key="1">
    <source>
        <dbReference type="EMBL" id="CAE7457990.1"/>
    </source>
</evidence>
<name>A0A812S0P7_9DINO</name>
<keyword evidence="2" id="KW-1185">Reference proteome</keyword>
<evidence type="ECO:0000313" key="2">
    <source>
        <dbReference type="Proteomes" id="UP000604046"/>
    </source>
</evidence>
<sequence>MMHHANAIMLASVATARPVPFAIREIFTSKECDDGSSTAAAVRDMARVCRSPPNFHVRLNSRTIVYTYYETSDVSCSGTMIRSEVVPIGECVLDQEASESNNESRYTQWTLRLHEAVVEQVYASEGCSGSPMETNALILGVCDEPRSRMLACKGGMIEELHYADACSGDNQSWMAFPVQSCIPHHLYENRSRRFTFSSCDISSANRFTSILASLSLIIWRILRVGNV</sequence>
<comment type="caution">
    <text evidence="1">The sequence shown here is derived from an EMBL/GenBank/DDBJ whole genome shotgun (WGS) entry which is preliminary data.</text>
</comment>
<dbReference type="OrthoDB" id="425516at2759"/>
<accession>A0A812S0P7</accession>
<dbReference type="Proteomes" id="UP000604046">
    <property type="component" value="Unassembled WGS sequence"/>
</dbReference>
<organism evidence="1 2">
    <name type="scientific">Symbiodinium natans</name>
    <dbReference type="NCBI Taxonomy" id="878477"/>
    <lineage>
        <taxon>Eukaryota</taxon>
        <taxon>Sar</taxon>
        <taxon>Alveolata</taxon>
        <taxon>Dinophyceae</taxon>
        <taxon>Suessiales</taxon>
        <taxon>Symbiodiniaceae</taxon>
        <taxon>Symbiodinium</taxon>
    </lineage>
</organism>